<name>A0A7C9E7U1_OPUST</name>
<dbReference type="EMBL" id="GISG01189456">
    <property type="protein sequence ID" value="MBA4655867.1"/>
    <property type="molecule type" value="Transcribed_RNA"/>
</dbReference>
<feature type="transmembrane region" description="Helical" evidence="1">
    <location>
        <begin position="80"/>
        <end position="98"/>
    </location>
</feature>
<dbReference type="AlphaFoldDB" id="A0A7C9E7U1"/>
<keyword evidence="1" id="KW-0812">Transmembrane</keyword>
<protein>
    <submittedName>
        <fullName evidence="2">Uncharacterized protein</fullName>
    </submittedName>
</protein>
<feature type="transmembrane region" description="Helical" evidence="1">
    <location>
        <begin position="55"/>
        <end position="74"/>
    </location>
</feature>
<feature type="transmembrane region" description="Helical" evidence="1">
    <location>
        <begin position="17"/>
        <end position="35"/>
    </location>
</feature>
<sequence length="99" mass="11176">MGTTNIEKKIQATQKQLFSKVSSCAFVCLAVHLYVKQSTLMNHEVLKDDQANQTLVPFGIAYLASFIVALPSYIFVLHLALLLLKLFFLLLHLSLLLFH</sequence>
<reference evidence="2" key="1">
    <citation type="journal article" date="2013" name="J. Plant Res.">
        <title>Effect of fungi and light on seed germination of three Opuntia species from semiarid lands of central Mexico.</title>
        <authorList>
            <person name="Delgado-Sanchez P."/>
            <person name="Jimenez-Bremont J.F."/>
            <person name="Guerrero-Gonzalez Mde L."/>
            <person name="Flores J."/>
        </authorList>
    </citation>
    <scope>NUCLEOTIDE SEQUENCE</scope>
    <source>
        <tissue evidence="2">Cladode</tissue>
    </source>
</reference>
<keyword evidence="1" id="KW-1133">Transmembrane helix</keyword>
<reference evidence="2" key="2">
    <citation type="submission" date="2020-07" db="EMBL/GenBank/DDBJ databases">
        <authorList>
            <person name="Vera ALvarez R."/>
            <person name="Arias-Moreno D.M."/>
            <person name="Jimenez-Jacinto V."/>
            <person name="Jimenez-Bremont J.F."/>
            <person name="Swaminathan K."/>
            <person name="Moose S.P."/>
            <person name="Guerrero-Gonzalez M.L."/>
            <person name="Marino-Ramirez L."/>
            <person name="Landsman D."/>
            <person name="Rodriguez-Kessler M."/>
            <person name="Delgado-Sanchez P."/>
        </authorList>
    </citation>
    <scope>NUCLEOTIDE SEQUENCE</scope>
    <source>
        <tissue evidence="2">Cladode</tissue>
    </source>
</reference>
<organism evidence="2">
    <name type="scientific">Opuntia streptacantha</name>
    <name type="common">Prickly pear cactus</name>
    <name type="synonym">Opuntia cardona</name>
    <dbReference type="NCBI Taxonomy" id="393608"/>
    <lineage>
        <taxon>Eukaryota</taxon>
        <taxon>Viridiplantae</taxon>
        <taxon>Streptophyta</taxon>
        <taxon>Embryophyta</taxon>
        <taxon>Tracheophyta</taxon>
        <taxon>Spermatophyta</taxon>
        <taxon>Magnoliopsida</taxon>
        <taxon>eudicotyledons</taxon>
        <taxon>Gunneridae</taxon>
        <taxon>Pentapetalae</taxon>
        <taxon>Caryophyllales</taxon>
        <taxon>Cactineae</taxon>
        <taxon>Cactaceae</taxon>
        <taxon>Opuntioideae</taxon>
        <taxon>Opuntia</taxon>
    </lineage>
</organism>
<dbReference type="EMBL" id="GISG01189457">
    <property type="protein sequence ID" value="MBA4655868.1"/>
    <property type="molecule type" value="Transcribed_RNA"/>
</dbReference>
<keyword evidence="1" id="KW-0472">Membrane</keyword>
<evidence type="ECO:0000313" key="2">
    <source>
        <dbReference type="EMBL" id="MBA4655868.1"/>
    </source>
</evidence>
<accession>A0A7C9E7U1</accession>
<proteinExistence type="predicted"/>
<evidence type="ECO:0000256" key="1">
    <source>
        <dbReference type="SAM" id="Phobius"/>
    </source>
</evidence>